<organism evidence="1 2">
    <name type="scientific">Acinetobacter baumannii</name>
    <dbReference type="NCBI Taxonomy" id="470"/>
    <lineage>
        <taxon>Bacteria</taxon>
        <taxon>Pseudomonadati</taxon>
        <taxon>Pseudomonadota</taxon>
        <taxon>Gammaproteobacteria</taxon>
        <taxon>Moraxellales</taxon>
        <taxon>Moraxellaceae</taxon>
        <taxon>Acinetobacter</taxon>
        <taxon>Acinetobacter calcoaceticus/baumannii complex</taxon>
    </lineage>
</organism>
<sequence>MKIEYLKQMHDANVGDIKDVPDLAANVLIKIGVAKPYEEQKKAPAKPKKEVKPIE</sequence>
<accession>A0A2P1B521</accession>
<proteinExistence type="predicted"/>
<gene>
    <name evidence="1" type="ORF">IAG11_18885</name>
</gene>
<dbReference type="Proteomes" id="UP000634608">
    <property type="component" value="Unassembled WGS sequence"/>
</dbReference>
<dbReference type="AlphaFoldDB" id="A0A2P1B521"/>
<evidence type="ECO:0000313" key="1">
    <source>
        <dbReference type="EMBL" id="MBD0221934.1"/>
    </source>
</evidence>
<protein>
    <submittedName>
        <fullName evidence="1">Uncharacterized protein</fullName>
    </submittedName>
</protein>
<dbReference type="EMBL" id="JACSVK010000117">
    <property type="protein sequence ID" value="MBD0221934.1"/>
    <property type="molecule type" value="Genomic_DNA"/>
</dbReference>
<comment type="caution">
    <text evidence="1">The sequence shown here is derived from an EMBL/GenBank/DDBJ whole genome shotgun (WGS) entry which is preliminary data.</text>
</comment>
<dbReference type="RefSeq" id="WP_000687966.1">
    <property type="nucleotide sequence ID" value="NZ_AP031579.1"/>
</dbReference>
<reference evidence="1" key="1">
    <citation type="submission" date="2020-08" db="EMBL/GenBank/DDBJ databases">
        <title>Diversity of carbapenem-resistant Acinetobacter baumannii and bacteriophage-mediated spread of the Oxa23 carbapenemase.</title>
        <authorList>
            <person name="Abouelfetouh A."/>
            <person name="Mattock J."/>
            <person name="Turner D."/>
            <person name="Li E."/>
            <person name="Evans B.A."/>
        </authorList>
    </citation>
    <scope>NUCLEOTIDE SEQUENCE</scope>
    <source>
        <strain evidence="1">A86</strain>
    </source>
</reference>
<name>A0A2P1B521_ACIBA</name>
<evidence type="ECO:0000313" key="2">
    <source>
        <dbReference type="Proteomes" id="UP000634608"/>
    </source>
</evidence>